<evidence type="ECO:0000256" key="1">
    <source>
        <dbReference type="ARBA" id="ARBA00004651"/>
    </source>
</evidence>
<comment type="subcellular location">
    <subcellularLocation>
        <location evidence="1">Cell membrane</location>
        <topology evidence="1">Multi-pass membrane protein</topology>
    </subcellularLocation>
</comment>
<dbReference type="Gene3D" id="3.30.240.20">
    <property type="entry name" value="bsu07140 like domains"/>
    <property type="match status" value="2"/>
</dbReference>
<dbReference type="AlphaFoldDB" id="A0A285IEP1"/>
<dbReference type="InterPro" id="IPR007353">
    <property type="entry name" value="DUF421"/>
</dbReference>
<reference evidence="9" key="1">
    <citation type="submission" date="2017-09" db="EMBL/GenBank/DDBJ databases">
        <authorList>
            <person name="Varghese N."/>
            <person name="Submissions S."/>
        </authorList>
    </citation>
    <scope>NUCLEOTIDE SEQUENCE [LARGE SCALE GENOMIC DNA]</scope>
    <source>
        <strain evidence="9">MSL47</strain>
    </source>
</reference>
<dbReference type="PANTHER" id="PTHR34582:SF6">
    <property type="entry name" value="UPF0702 TRANSMEMBRANE PROTEIN YCAP"/>
    <property type="match status" value="1"/>
</dbReference>
<evidence type="ECO:0000256" key="5">
    <source>
        <dbReference type="ARBA" id="ARBA00022989"/>
    </source>
</evidence>
<dbReference type="PANTHER" id="PTHR34582">
    <property type="entry name" value="UPF0702 TRANSMEMBRANE PROTEIN YCAP"/>
    <property type="match status" value="1"/>
</dbReference>
<name>A0A285IEP1_9FIRM</name>
<gene>
    <name evidence="8" type="ORF">SAMN06265827_14211</name>
</gene>
<keyword evidence="5" id="KW-1133">Transmembrane helix</keyword>
<feature type="domain" description="YetF C-terminal" evidence="7">
    <location>
        <begin position="79"/>
        <end position="210"/>
    </location>
</feature>
<evidence type="ECO:0000259" key="7">
    <source>
        <dbReference type="Pfam" id="PF04239"/>
    </source>
</evidence>
<evidence type="ECO:0000256" key="6">
    <source>
        <dbReference type="ARBA" id="ARBA00023136"/>
    </source>
</evidence>
<comment type="similarity">
    <text evidence="2">Belongs to the UPF0702 family.</text>
</comment>
<dbReference type="Pfam" id="PF04239">
    <property type="entry name" value="DUF421"/>
    <property type="match status" value="1"/>
</dbReference>
<organism evidence="8 9">
    <name type="scientific">Orenia metallireducens</name>
    <dbReference type="NCBI Taxonomy" id="1413210"/>
    <lineage>
        <taxon>Bacteria</taxon>
        <taxon>Bacillati</taxon>
        <taxon>Bacillota</taxon>
        <taxon>Clostridia</taxon>
        <taxon>Halanaerobiales</taxon>
        <taxon>Halobacteroidaceae</taxon>
        <taxon>Orenia</taxon>
    </lineage>
</organism>
<evidence type="ECO:0000313" key="9">
    <source>
        <dbReference type="Proteomes" id="UP000219573"/>
    </source>
</evidence>
<keyword evidence="6" id="KW-0472">Membrane</keyword>
<dbReference type="GO" id="GO:0005886">
    <property type="term" value="C:plasma membrane"/>
    <property type="evidence" value="ECO:0007669"/>
    <property type="project" value="UniProtKB-SubCell"/>
</dbReference>
<keyword evidence="9" id="KW-1185">Reference proteome</keyword>
<dbReference type="OrthoDB" id="1682423at2"/>
<keyword evidence="3" id="KW-1003">Cell membrane</keyword>
<dbReference type="RefSeq" id="WP_097019524.1">
    <property type="nucleotide sequence ID" value="NZ_OBDZ01000042.1"/>
</dbReference>
<accession>A0A285IEP1</accession>
<evidence type="ECO:0000256" key="4">
    <source>
        <dbReference type="ARBA" id="ARBA00022692"/>
    </source>
</evidence>
<evidence type="ECO:0000256" key="3">
    <source>
        <dbReference type="ARBA" id="ARBA00022475"/>
    </source>
</evidence>
<evidence type="ECO:0000313" key="8">
    <source>
        <dbReference type="EMBL" id="SNY46439.1"/>
    </source>
</evidence>
<proteinExistence type="inferred from homology"/>
<dbReference type="InterPro" id="IPR023090">
    <property type="entry name" value="UPF0702_alpha/beta_dom_sf"/>
</dbReference>
<keyword evidence="4" id="KW-0812">Transmembrane</keyword>
<sequence length="222" mass="24823">MLSLLLRTTFIYFLTLGALRLMGKREVGELTPFDLVVSLMIAELGVIVIEERNTKLIDAIVPLLTLASIELIVSYLSLKSSIIRRLINGTPSILIRNGKIDEQEMRKSRYSIHDLLMQLHENSIFNPSDVEFAILETSGDLTVIPKSQHRGLTPDDLGISTDYEGVPTLLITDGEVNQNGLADVNLDETWLLKELEKRGIKGFKDVMLAVLETDGNLYLSVR</sequence>
<evidence type="ECO:0000256" key="2">
    <source>
        <dbReference type="ARBA" id="ARBA00006448"/>
    </source>
</evidence>
<dbReference type="STRING" id="1413210.U472_11605"/>
<dbReference type="Proteomes" id="UP000219573">
    <property type="component" value="Unassembled WGS sequence"/>
</dbReference>
<dbReference type="EMBL" id="OBDZ01000042">
    <property type="protein sequence ID" value="SNY46439.1"/>
    <property type="molecule type" value="Genomic_DNA"/>
</dbReference>
<protein>
    <submittedName>
        <fullName evidence="8">Uncharacterized membrane protein YcaP, DUF421 family</fullName>
    </submittedName>
</protein>